<keyword evidence="2" id="KW-1185">Reference proteome</keyword>
<accession>A0A1Y0CH11</accession>
<dbReference type="OrthoDB" id="2065409at2"/>
<dbReference type="AlphaFoldDB" id="A0A1Y0CH11"/>
<proteinExistence type="predicted"/>
<dbReference type="SUPFAM" id="SSF46689">
    <property type="entry name" value="Homeodomain-like"/>
    <property type="match status" value="1"/>
</dbReference>
<dbReference type="InterPro" id="IPR009057">
    <property type="entry name" value="Homeodomain-like_sf"/>
</dbReference>
<name>A0A1Y0CH11_9MYCO</name>
<organism evidence="1 2">
    <name type="scientific">Mycobacterium dioxanotrophicus</name>
    <dbReference type="NCBI Taxonomy" id="482462"/>
    <lineage>
        <taxon>Bacteria</taxon>
        <taxon>Bacillati</taxon>
        <taxon>Actinomycetota</taxon>
        <taxon>Actinomycetes</taxon>
        <taxon>Mycobacteriales</taxon>
        <taxon>Mycobacteriaceae</taxon>
        <taxon>Mycobacterium</taxon>
    </lineage>
</organism>
<sequence>MELYAAIRRDARAGKSARAIQREYRVSWTTVHKALGSAWPAERKHYPERGSKIDEYREVIDGWLRADLTAPRKQRHTAKRIFDRLREEHQAEVSYSRVD</sequence>
<dbReference type="EMBL" id="CP020811">
    <property type="protein sequence ID" value="ART74344.1"/>
    <property type="molecule type" value="Genomic_DNA"/>
</dbReference>
<dbReference type="KEGG" id="mdx:BTO20_37625"/>
<reference evidence="1 2" key="1">
    <citation type="submission" date="2017-04" db="EMBL/GenBank/DDBJ databases">
        <title>Whole Genome Sequence of 1,4-Dioxane Degrading Bacterium Mycobacterium dioxanotrophicus PH-06.</title>
        <authorList>
            <person name="He Y."/>
        </authorList>
    </citation>
    <scope>NUCLEOTIDE SEQUENCE [LARGE SCALE GENOMIC DNA]</scope>
    <source>
        <strain evidence="1 2">PH-06</strain>
        <plasmid evidence="1 2">unnamed2</plasmid>
    </source>
</reference>
<evidence type="ECO:0008006" key="3">
    <source>
        <dbReference type="Google" id="ProtNLM"/>
    </source>
</evidence>
<protein>
    <recommendedName>
        <fullName evidence="3">IS21 family transposase</fullName>
    </recommendedName>
</protein>
<evidence type="ECO:0000313" key="2">
    <source>
        <dbReference type="Proteomes" id="UP000195331"/>
    </source>
</evidence>
<gene>
    <name evidence="1" type="ORF">BTO20_37625</name>
</gene>
<dbReference type="Proteomes" id="UP000195331">
    <property type="component" value="Plasmid unnamed2"/>
</dbReference>
<keyword evidence="1" id="KW-0614">Plasmid</keyword>
<geneLocation type="plasmid" evidence="1 2">
    <name>unnamed2</name>
</geneLocation>
<evidence type="ECO:0000313" key="1">
    <source>
        <dbReference type="EMBL" id="ART74344.1"/>
    </source>
</evidence>